<evidence type="ECO:0000313" key="2">
    <source>
        <dbReference type="Proteomes" id="UP000265882"/>
    </source>
</evidence>
<proteinExistence type="predicted"/>
<dbReference type="Proteomes" id="UP000265882">
    <property type="component" value="Unassembled WGS sequence"/>
</dbReference>
<organism evidence="1 2">
    <name type="scientific">Abyssobacteria bacterium (strain SURF_5)</name>
    <dbReference type="NCBI Taxonomy" id="2093360"/>
    <lineage>
        <taxon>Bacteria</taxon>
        <taxon>Pseudomonadati</taxon>
        <taxon>Candidatus Hydrogenedentota</taxon>
        <taxon>Candidatus Abyssobacteria</taxon>
    </lineage>
</organism>
<dbReference type="EMBL" id="QZKU01000077">
    <property type="protein sequence ID" value="RJP20406.1"/>
    <property type="molecule type" value="Genomic_DNA"/>
</dbReference>
<gene>
    <name evidence="1" type="ORF">C4520_11550</name>
</gene>
<sequence length="324" mass="36230">MTDIQNVQTIRELKKLVIAHALTAGNTYAFHELFSSLKEFAPVGDDSQVNKILMQHVAYLLPDQATMDCAEFKSALDLIEKQDLEGDAIPGTLLEETAKNAVIRGKFAYAEDAYRLLGIKKEMVALYSQRGEQFLREGKTSHAAMSFLVASSLDQPVGPNFQYLGPQLHSTCLRQPKTCVTILPIEELIDAGIQYLLAHDALSQRLLSLASLEQKRAILGVLAQYRDEDIHLLVENLRKAADLFSAIRDGKPDDYSPIGPLLLNRPTGTDEAWQYLRELSYEHPLAALCVCIRRIKEKTKLVPILREGKSLIEFLLPPEMLSTV</sequence>
<comment type="caution">
    <text evidence="1">The sequence shown here is derived from an EMBL/GenBank/DDBJ whole genome shotgun (WGS) entry which is preliminary data.</text>
</comment>
<accession>A0A3A4NQS3</accession>
<protein>
    <submittedName>
        <fullName evidence="1">Uncharacterized protein</fullName>
    </submittedName>
</protein>
<name>A0A3A4NQS3_ABYX5</name>
<reference evidence="1 2" key="1">
    <citation type="journal article" date="2017" name="ISME J.">
        <title>Energy and carbon metabolisms in a deep terrestrial subsurface fluid microbial community.</title>
        <authorList>
            <person name="Momper L."/>
            <person name="Jungbluth S.P."/>
            <person name="Lee M.D."/>
            <person name="Amend J.P."/>
        </authorList>
    </citation>
    <scope>NUCLEOTIDE SEQUENCE [LARGE SCALE GENOMIC DNA]</scope>
    <source>
        <strain evidence="1">SURF_5</strain>
    </source>
</reference>
<dbReference type="AlphaFoldDB" id="A0A3A4NQS3"/>
<evidence type="ECO:0000313" key="1">
    <source>
        <dbReference type="EMBL" id="RJP20406.1"/>
    </source>
</evidence>